<protein>
    <submittedName>
        <fullName evidence="8">MFS transporter</fullName>
    </submittedName>
</protein>
<dbReference type="Proteomes" id="UP001500194">
    <property type="component" value="Unassembled WGS sequence"/>
</dbReference>
<dbReference type="Pfam" id="PF07690">
    <property type="entry name" value="MFS_1"/>
    <property type="match status" value="1"/>
</dbReference>
<keyword evidence="5 6" id="KW-0472">Membrane</keyword>
<sequence length="388" mass="40563">MFGSLCALVFFVNFGRVAFAPLYGPFMAEFGVNRATVGVTASLVWLGSALPRIPTGYLLTRVARHRVVLATGGFLTGASAFTALAATIEMVFVGGFLIGISSGAYFIAANPLISELFPERVGRVIGVHGTAMQLAAVGAPVTVGALLGVTDWRTVFWLLAAVAGVTTLALFATTRRADLPEAGAADRNLVRAVRRQWRLVFAGIAILGVTTLVWNGFWNFYTLYAVEAKGLTSGTANLLLTGMFAAGVPAFWFAGRLADRVAYVPLLLAVLAGFVVCLFALTYASGLLAVTVATLATGAVVHCLFPTIDTFLLDSLPDADRSSAYSAYSAGMMTMQAAGGTVVGVLSTDLPYDLVFRLLAVALGALVVALVVAYRADLLPEGAAETPT</sequence>
<dbReference type="InterPro" id="IPR036259">
    <property type="entry name" value="MFS_trans_sf"/>
</dbReference>
<dbReference type="Gene3D" id="1.20.1250.20">
    <property type="entry name" value="MFS general substrate transporter like domains"/>
    <property type="match status" value="1"/>
</dbReference>
<feature type="transmembrane region" description="Helical" evidence="6">
    <location>
        <begin position="92"/>
        <end position="113"/>
    </location>
</feature>
<evidence type="ECO:0000256" key="4">
    <source>
        <dbReference type="ARBA" id="ARBA00022989"/>
    </source>
</evidence>
<keyword evidence="9" id="KW-1185">Reference proteome</keyword>
<dbReference type="PANTHER" id="PTHR43124:SF3">
    <property type="entry name" value="CHLORAMPHENICOL EFFLUX PUMP RV0191"/>
    <property type="match status" value="1"/>
</dbReference>
<evidence type="ECO:0000256" key="3">
    <source>
        <dbReference type="ARBA" id="ARBA00022692"/>
    </source>
</evidence>
<evidence type="ECO:0000313" key="8">
    <source>
        <dbReference type="EMBL" id="GAA0653103.1"/>
    </source>
</evidence>
<feature type="domain" description="Major facilitator superfamily (MFS) profile" evidence="7">
    <location>
        <begin position="1"/>
        <end position="377"/>
    </location>
</feature>
<dbReference type="AlphaFoldDB" id="A0AAV3T292"/>
<keyword evidence="4 6" id="KW-1133">Transmembrane helix</keyword>
<evidence type="ECO:0000256" key="6">
    <source>
        <dbReference type="SAM" id="Phobius"/>
    </source>
</evidence>
<feature type="transmembrane region" description="Helical" evidence="6">
    <location>
        <begin position="197"/>
        <end position="217"/>
    </location>
</feature>
<evidence type="ECO:0000256" key="1">
    <source>
        <dbReference type="ARBA" id="ARBA00004651"/>
    </source>
</evidence>
<proteinExistence type="predicted"/>
<feature type="transmembrane region" description="Helical" evidence="6">
    <location>
        <begin position="261"/>
        <end position="281"/>
    </location>
</feature>
<dbReference type="GO" id="GO:0005886">
    <property type="term" value="C:plasma membrane"/>
    <property type="evidence" value="ECO:0007669"/>
    <property type="project" value="UniProtKB-SubCell"/>
</dbReference>
<evidence type="ECO:0000313" key="9">
    <source>
        <dbReference type="Proteomes" id="UP001500194"/>
    </source>
</evidence>
<keyword evidence="3 6" id="KW-0812">Transmembrane</keyword>
<feature type="transmembrane region" description="Helical" evidence="6">
    <location>
        <begin position="325"/>
        <end position="348"/>
    </location>
</feature>
<feature type="transmembrane region" description="Helical" evidence="6">
    <location>
        <begin position="67"/>
        <end position="86"/>
    </location>
</feature>
<organism evidence="8 9">
    <name type="scientific">Salarchaeum japonicum</name>
    <dbReference type="NCBI Taxonomy" id="555573"/>
    <lineage>
        <taxon>Archaea</taxon>
        <taxon>Methanobacteriati</taxon>
        <taxon>Methanobacteriota</taxon>
        <taxon>Stenosarchaea group</taxon>
        <taxon>Halobacteria</taxon>
        <taxon>Halobacteriales</taxon>
        <taxon>Halobacteriaceae</taxon>
    </lineage>
</organism>
<dbReference type="SUPFAM" id="SSF103473">
    <property type="entry name" value="MFS general substrate transporter"/>
    <property type="match status" value="1"/>
</dbReference>
<feature type="transmembrane region" description="Helical" evidence="6">
    <location>
        <begin position="155"/>
        <end position="172"/>
    </location>
</feature>
<feature type="transmembrane region" description="Helical" evidence="6">
    <location>
        <begin position="35"/>
        <end position="55"/>
    </location>
</feature>
<accession>A0AAV3T292</accession>
<dbReference type="InterPro" id="IPR050189">
    <property type="entry name" value="MFS_Efflux_Transporters"/>
</dbReference>
<dbReference type="PROSITE" id="PS50850">
    <property type="entry name" value="MFS"/>
    <property type="match status" value="1"/>
</dbReference>
<dbReference type="InterPro" id="IPR011701">
    <property type="entry name" value="MFS"/>
</dbReference>
<evidence type="ECO:0000259" key="7">
    <source>
        <dbReference type="PROSITE" id="PS50850"/>
    </source>
</evidence>
<evidence type="ECO:0000256" key="2">
    <source>
        <dbReference type="ARBA" id="ARBA00022475"/>
    </source>
</evidence>
<dbReference type="InterPro" id="IPR020846">
    <property type="entry name" value="MFS_dom"/>
</dbReference>
<dbReference type="EMBL" id="BAAADU010000002">
    <property type="protein sequence ID" value="GAA0653103.1"/>
    <property type="molecule type" value="Genomic_DNA"/>
</dbReference>
<gene>
    <name evidence="8" type="ORF">GCM10009019_15520</name>
</gene>
<reference evidence="8 9" key="1">
    <citation type="journal article" date="2019" name="Int. J. Syst. Evol. Microbiol.">
        <title>The Global Catalogue of Microorganisms (GCM) 10K type strain sequencing project: providing services to taxonomists for standard genome sequencing and annotation.</title>
        <authorList>
            <consortium name="The Broad Institute Genomics Platform"/>
            <consortium name="The Broad Institute Genome Sequencing Center for Infectious Disease"/>
            <person name="Wu L."/>
            <person name="Ma J."/>
        </authorList>
    </citation>
    <scope>NUCLEOTIDE SEQUENCE [LARGE SCALE GENOMIC DNA]</scope>
    <source>
        <strain evidence="8 9">JCM 16327</strain>
    </source>
</reference>
<name>A0AAV3T292_9EURY</name>
<feature type="transmembrane region" description="Helical" evidence="6">
    <location>
        <begin position="354"/>
        <end position="374"/>
    </location>
</feature>
<comment type="caution">
    <text evidence="8">The sequence shown here is derived from an EMBL/GenBank/DDBJ whole genome shotgun (WGS) entry which is preliminary data.</text>
</comment>
<dbReference type="GO" id="GO:0022857">
    <property type="term" value="F:transmembrane transporter activity"/>
    <property type="evidence" value="ECO:0007669"/>
    <property type="project" value="InterPro"/>
</dbReference>
<keyword evidence="2" id="KW-1003">Cell membrane</keyword>
<feature type="transmembrane region" description="Helical" evidence="6">
    <location>
        <begin position="125"/>
        <end position="149"/>
    </location>
</feature>
<evidence type="ECO:0000256" key="5">
    <source>
        <dbReference type="ARBA" id="ARBA00023136"/>
    </source>
</evidence>
<dbReference type="PANTHER" id="PTHR43124">
    <property type="entry name" value="PURINE EFFLUX PUMP PBUE"/>
    <property type="match status" value="1"/>
</dbReference>
<feature type="transmembrane region" description="Helical" evidence="6">
    <location>
        <begin position="237"/>
        <end position="254"/>
    </location>
</feature>
<comment type="subcellular location">
    <subcellularLocation>
        <location evidence="1">Cell membrane</location>
        <topology evidence="1">Multi-pass membrane protein</topology>
    </subcellularLocation>
</comment>